<feature type="compositionally biased region" description="Basic and acidic residues" evidence="1">
    <location>
        <begin position="53"/>
        <end position="72"/>
    </location>
</feature>
<dbReference type="Proteomes" id="UP000735302">
    <property type="component" value="Unassembled WGS sequence"/>
</dbReference>
<dbReference type="EMBL" id="BLXT01004211">
    <property type="protein sequence ID" value="GFO10799.1"/>
    <property type="molecule type" value="Genomic_DNA"/>
</dbReference>
<evidence type="ECO:0000313" key="3">
    <source>
        <dbReference type="Proteomes" id="UP000735302"/>
    </source>
</evidence>
<keyword evidence="3" id="KW-1185">Reference proteome</keyword>
<proteinExistence type="predicted"/>
<evidence type="ECO:0000313" key="2">
    <source>
        <dbReference type="EMBL" id="GFO10799.1"/>
    </source>
</evidence>
<gene>
    <name evidence="2" type="ORF">PoB_003730400</name>
</gene>
<feature type="region of interest" description="Disordered" evidence="1">
    <location>
        <begin position="35"/>
        <end position="72"/>
    </location>
</feature>
<name>A0AAV4AXD8_9GAST</name>
<protein>
    <submittedName>
        <fullName evidence="2">Uncharacterized protein</fullName>
    </submittedName>
</protein>
<sequence length="103" mass="11859">MWQWQETSRVGNRHYRIQIRIQDKKAWVLCIASPGQDALSGSSPGQDAGGGVRTRDRRVAADLKKGSQSKRNDNKYHFRYRKSIIYLKKLLQVQKGVGYAFFS</sequence>
<evidence type="ECO:0000256" key="1">
    <source>
        <dbReference type="SAM" id="MobiDB-lite"/>
    </source>
</evidence>
<reference evidence="2 3" key="1">
    <citation type="journal article" date="2021" name="Elife">
        <title>Chloroplast acquisition without the gene transfer in kleptoplastic sea slugs, Plakobranchus ocellatus.</title>
        <authorList>
            <person name="Maeda T."/>
            <person name="Takahashi S."/>
            <person name="Yoshida T."/>
            <person name="Shimamura S."/>
            <person name="Takaki Y."/>
            <person name="Nagai Y."/>
            <person name="Toyoda A."/>
            <person name="Suzuki Y."/>
            <person name="Arimoto A."/>
            <person name="Ishii H."/>
            <person name="Satoh N."/>
            <person name="Nishiyama T."/>
            <person name="Hasebe M."/>
            <person name="Maruyama T."/>
            <person name="Minagawa J."/>
            <person name="Obokata J."/>
            <person name="Shigenobu S."/>
        </authorList>
    </citation>
    <scope>NUCLEOTIDE SEQUENCE [LARGE SCALE GENOMIC DNA]</scope>
</reference>
<comment type="caution">
    <text evidence="2">The sequence shown here is derived from an EMBL/GenBank/DDBJ whole genome shotgun (WGS) entry which is preliminary data.</text>
</comment>
<accession>A0AAV4AXD8</accession>
<dbReference type="AlphaFoldDB" id="A0AAV4AXD8"/>
<organism evidence="2 3">
    <name type="scientific">Plakobranchus ocellatus</name>
    <dbReference type="NCBI Taxonomy" id="259542"/>
    <lineage>
        <taxon>Eukaryota</taxon>
        <taxon>Metazoa</taxon>
        <taxon>Spiralia</taxon>
        <taxon>Lophotrochozoa</taxon>
        <taxon>Mollusca</taxon>
        <taxon>Gastropoda</taxon>
        <taxon>Heterobranchia</taxon>
        <taxon>Euthyneura</taxon>
        <taxon>Panpulmonata</taxon>
        <taxon>Sacoglossa</taxon>
        <taxon>Placobranchoidea</taxon>
        <taxon>Plakobranchidae</taxon>
        <taxon>Plakobranchus</taxon>
    </lineage>
</organism>